<evidence type="ECO:0000256" key="6">
    <source>
        <dbReference type="PROSITE-ProRule" id="PRU00192"/>
    </source>
</evidence>
<reference evidence="10" key="2">
    <citation type="submission" date="2014-07" db="EMBL/GenBank/DDBJ databases">
        <authorList>
            <person name="Hull J."/>
        </authorList>
    </citation>
    <scope>NUCLEOTIDE SEQUENCE</scope>
</reference>
<dbReference type="InterPro" id="IPR036871">
    <property type="entry name" value="PX_dom_sf"/>
</dbReference>
<dbReference type="InterPro" id="IPR027267">
    <property type="entry name" value="AH/BAR_dom_sf"/>
</dbReference>
<dbReference type="InterPro" id="IPR036028">
    <property type="entry name" value="SH3-like_dom_sf"/>
</dbReference>
<dbReference type="GO" id="GO:0035091">
    <property type="term" value="F:phosphatidylinositol binding"/>
    <property type="evidence" value="ECO:0007669"/>
    <property type="project" value="InterPro"/>
</dbReference>
<evidence type="ECO:0000256" key="7">
    <source>
        <dbReference type="SAM" id="MobiDB-lite"/>
    </source>
</evidence>
<dbReference type="SMART" id="SM00326">
    <property type="entry name" value="SH3"/>
    <property type="match status" value="1"/>
</dbReference>
<dbReference type="AlphaFoldDB" id="A0A0A9Z8U4"/>
<dbReference type="InterPro" id="IPR001452">
    <property type="entry name" value="SH3_domain"/>
</dbReference>
<evidence type="ECO:0000259" key="9">
    <source>
        <dbReference type="PROSITE" id="PS50195"/>
    </source>
</evidence>
<evidence type="ECO:0000256" key="5">
    <source>
        <dbReference type="ARBA" id="ARBA00023329"/>
    </source>
</evidence>
<evidence type="ECO:0000313" key="10">
    <source>
        <dbReference type="EMBL" id="JAG39773.1"/>
    </source>
</evidence>
<evidence type="ECO:0000256" key="4">
    <source>
        <dbReference type="ARBA" id="ARBA00023136"/>
    </source>
</evidence>
<dbReference type="GO" id="GO:0016197">
    <property type="term" value="P:endosomal transport"/>
    <property type="evidence" value="ECO:0007669"/>
    <property type="project" value="TreeGrafter"/>
</dbReference>
<keyword evidence="5" id="KW-0968">Cytoplasmic vesicle</keyword>
<dbReference type="SMART" id="SM00312">
    <property type="entry name" value="PX"/>
    <property type="match status" value="1"/>
</dbReference>
<dbReference type="CDD" id="cd11763">
    <property type="entry name" value="SH3_SNX9_like"/>
    <property type="match status" value="1"/>
</dbReference>
<dbReference type="GO" id="GO:0006897">
    <property type="term" value="P:endocytosis"/>
    <property type="evidence" value="ECO:0007669"/>
    <property type="project" value="TreeGrafter"/>
</dbReference>
<evidence type="ECO:0000259" key="8">
    <source>
        <dbReference type="PROSITE" id="PS50002"/>
    </source>
</evidence>
<feature type="region of interest" description="Disordered" evidence="7">
    <location>
        <begin position="73"/>
        <end position="107"/>
    </location>
</feature>
<name>A0A0A9Z8U4_LYGHE</name>
<accession>A0A0A9Z8U4</accession>
<reference evidence="11" key="3">
    <citation type="submission" date="2014-09" db="EMBL/GenBank/DDBJ databases">
        <authorList>
            <person name="Magalhaes I.L.F."/>
            <person name="Oliveira U."/>
            <person name="Santos F.R."/>
            <person name="Vidigal T.H.D.A."/>
            <person name="Brescovit A.D."/>
            <person name="Santos A.J."/>
        </authorList>
    </citation>
    <scope>NUCLEOTIDE SEQUENCE</scope>
</reference>
<dbReference type="PROSITE" id="PS50195">
    <property type="entry name" value="PX"/>
    <property type="match status" value="1"/>
</dbReference>
<dbReference type="PROSITE" id="PS50002">
    <property type="entry name" value="SH3"/>
    <property type="match status" value="1"/>
</dbReference>
<dbReference type="Gene3D" id="2.30.30.40">
    <property type="entry name" value="SH3 Domains"/>
    <property type="match status" value="1"/>
</dbReference>
<dbReference type="Pfam" id="PF10456">
    <property type="entry name" value="BAR_3_WASP_bdg"/>
    <property type="match status" value="1"/>
</dbReference>
<feature type="domain" description="SH3" evidence="8">
    <location>
        <begin position="1"/>
        <end position="63"/>
    </location>
</feature>
<dbReference type="Pfam" id="PF14604">
    <property type="entry name" value="SH3_9"/>
    <property type="match status" value="1"/>
</dbReference>
<evidence type="ECO:0000313" key="11">
    <source>
        <dbReference type="EMBL" id="JAG54156.1"/>
    </source>
</evidence>
<dbReference type="CDD" id="cd07626">
    <property type="entry name" value="BAR_SNX9_like"/>
    <property type="match status" value="1"/>
</dbReference>
<evidence type="ECO:0000256" key="2">
    <source>
        <dbReference type="ARBA" id="ARBA00010883"/>
    </source>
</evidence>
<dbReference type="SUPFAM" id="SSF50044">
    <property type="entry name" value="SH3-domain"/>
    <property type="match status" value="1"/>
</dbReference>
<evidence type="ECO:0000256" key="1">
    <source>
        <dbReference type="ARBA" id="ARBA00004156"/>
    </source>
</evidence>
<organism evidence="10">
    <name type="scientific">Lygus hesperus</name>
    <name type="common">Western plant bug</name>
    <dbReference type="NCBI Taxonomy" id="30085"/>
    <lineage>
        <taxon>Eukaryota</taxon>
        <taxon>Metazoa</taxon>
        <taxon>Ecdysozoa</taxon>
        <taxon>Arthropoda</taxon>
        <taxon>Hexapoda</taxon>
        <taxon>Insecta</taxon>
        <taxon>Pterygota</taxon>
        <taxon>Neoptera</taxon>
        <taxon>Paraneoptera</taxon>
        <taxon>Hemiptera</taxon>
        <taxon>Heteroptera</taxon>
        <taxon>Panheteroptera</taxon>
        <taxon>Cimicomorpha</taxon>
        <taxon>Miridae</taxon>
        <taxon>Mirini</taxon>
        <taxon>Lygus</taxon>
    </lineage>
</organism>
<evidence type="ECO:0000256" key="3">
    <source>
        <dbReference type="ARBA" id="ARBA00022443"/>
    </source>
</evidence>
<dbReference type="EMBL" id="GBHO01003831">
    <property type="protein sequence ID" value="JAG39773.1"/>
    <property type="molecule type" value="Transcribed_RNA"/>
</dbReference>
<reference evidence="10" key="1">
    <citation type="journal article" date="2014" name="PLoS ONE">
        <title>Transcriptome-Based Identification of ABC Transporters in the Western Tarnished Plant Bug Lygus hesperus.</title>
        <authorList>
            <person name="Hull J.J."/>
            <person name="Chaney K."/>
            <person name="Geib S.M."/>
            <person name="Fabrick J.A."/>
            <person name="Brent C.S."/>
            <person name="Walsh D."/>
            <person name="Lavine L.C."/>
        </authorList>
    </citation>
    <scope>NUCLEOTIDE SEQUENCE</scope>
</reference>
<keyword evidence="4" id="KW-0472">Membrane</keyword>
<evidence type="ECO:0000313" key="12">
    <source>
        <dbReference type="EMBL" id="JAQ12426.1"/>
    </source>
</evidence>
<dbReference type="InterPro" id="IPR001683">
    <property type="entry name" value="PX_dom"/>
</dbReference>
<dbReference type="GO" id="GO:0005886">
    <property type="term" value="C:plasma membrane"/>
    <property type="evidence" value="ECO:0007669"/>
    <property type="project" value="TreeGrafter"/>
</dbReference>
<reference evidence="12" key="4">
    <citation type="journal article" date="2016" name="Gigascience">
        <title>De novo construction of an expanded transcriptome assembly for the western tarnished plant bug, Lygus hesperus.</title>
        <authorList>
            <person name="Tassone E.E."/>
            <person name="Geib S.M."/>
            <person name="Hall B."/>
            <person name="Fabrick J.A."/>
            <person name="Brent C.S."/>
            <person name="Hull J.J."/>
        </authorList>
    </citation>
    <scope>NUCLEOTIDE SEQUENCE</scope>
</reference>
<dbReference type="Gene3D" id="1.20.1270.60">
    <property type="entry name" value="Arfaptin homology (AH) domain/BAR domain"/>
    <property type="match status" value="1"/>
</dbReference>
<keyword evidence="3 6" id="KW-0728">SH3 domain</keyword>
<dbReference type="InterPro" id="IPR019497">
    <property type="entry name" value="Sorting_nexin_WASP-bd-dom"/>
</dbReference>
<comment type="similarity">
    <text evidence="2">Belongs to the sorting nexin family.</text>
</comment>
<dbReference type="EMBL" id="GBRD01011668">
    <property type="protein sequence ID" value="JAG54156.1"/>
    <property type="molecule type" value="Transcribed_RNA"/>
</dbReference>
<comment type="subcellular location">
    <subcellularLocation>
        <location evidence="1">Cytoplasmic vesicle membrane</location>
    </subcellularLocation>
</comment>
<dbReference type="FunFam" id="3.30.1520.10:FF:000004">
    <property type="entry name" value="Sorting nexin"/>
    <property type="match status" value="1"/>
</dbReference>
<proteinExistence type="inferred from homology"/>
<dbReference type="SUPFAM" id="SSF103657">
    <property type="entry name" value="BAR/IMD domain-like"/>
    <property type="match status" value="1"/>
</dbReference>
<dbReference type="SUPFAM" id="SSF64268">
    <property type="entry name" value="PX domain"/>
    <property type="match status" value="1"/>
</dbReference>
<dbReference type="EMBL" id="GDHC01006203">
    <property type="protein sequence ID" value="JAQ12426.1"/>
    <property type="molecule type" value="Transcribed_RNA"/>
</dbReference>
<dbReference type="Gene3D" id="3.30.1520.10">
    <property type="entry name" value="Phox-like domain"/>
    <property type="match status" value="1"/>
</dbReference>
<dbReference type="GO" id="GO:0030659">
    <property type="term" value="C:cytoplasmic vesicle membrane"/>
    <property type="evidence" value="ECO:0007669"/>
    <property type="project" value="UniProtKB-SubCell"/>
</dbReference>
<gene>
    <name evidence="10" type="primary">snx33</name>
    <name evidence="10" type="ORF">CM83_21873</name>
    <name evidence="12" type="ORF">g.26328</name>
</gene>
<dbReference type="PRINTS" id="PR00452">
    <property type="entry name" value="SH3DOMAIN"/>
</dbReference>
<feature type="domain" description="PX" evidence="9">
    <location>
        <begin position="167"/>
        <end position="277"/>
    </location>
</feature>
<dbReference type="GO" id="GO:0097320">
    <property type="term" value="P:plasma membrane tubulation"/>
    <property type="evidence" value="ECO:0007669"/>
    <property type="project" value="TreeGrafter"/>
</dbReference>
<protein>
    <submittedName>
        <fullName evidence="10">Sorting nexin-33</fullName>
    </submittedName>
</protein>
<dbReference type="Pfam" id="PF00787">
    <property type="entry name" value="PX"/>
    <property type="match status" value="1"/>
</dbReference>
<dbReference type="PANTHER" id="PTHR45827:SF1">
    <property type="entry name" value="SORTING NEXIN"/>
    <property type="match status" value="1"/>
</dbReference>
<dbReference type="CDD" id="cd06862">
    <property type="entry name" value="PX_SNX9_18_like"/>
    <property type="match status" value="1"/>
</dbReference>
<dbReference type="PANTHER" id="PTHR45827">
    <property type="entry name" value="SORTING NEXIN"/>
    <property type="match status" value="1"/>
</dbReference>
<sequence>MASQKVQAMYDFSGEPGSAELSIVTGEILTVTRSDVGEGWWEGTNQNGETGLFPAAYVQPYEEQNDYWDDEWDDEWEGSPPPPVTPMAKDPLMPSIPSQNDVKNSEESLPISESFSRKNFNRYSTIVKSVGEGYLLDEAKRFVPDSEKIRIIETENGVMWYPIDQPYSCVVASPKKESKLKGFKSFIAYQVTPSFNNIQVYRRYKHFDWLHERLKEKYALIPVPPLPDKQMTGRYEEQFIEHRKNQLQAFVDCLIRHPVLSRSPVWQHFMTCTDDKMWKNGKRKAEKDEFIGDMNFHTIDAPERVINPCTLDQEVTTCSRFVHNVDGAVKFLMDTAIDQTKKHMGPYKKEYQKVGQAFYAFGNAMHNDGAGTTSESLTNALRTIGDTYNEIGRMHEEQPKLDWEPLGDMLQIYKGMISSMPDVLNHHKKTQMKKKECEKLAFEQKMTPAQLESVSRRTDIVSYALLAEINHFYSDNSLEVSKSLKQFLQQQVEFYKKITEKLEAALQAVDY</sequence>